<dbReference type="STRING" id="1801997.A3J64_01230"/>
<organism evidence="3 4">
    <name type="scientific">Candidatus Portnoybacteria bacterium RIFCSPHIGHO2_12_FULL_38_9</name>
    <dbReference type="NCBI Taxonomy" id="1801997"/>
    <lineage>
        <taxon>Bacteria</taxon>
        <taxon>Candidatus Portnoyibacteriota</taxon>
    </lineage>
</organism>
<feature type="domain" description="Glycosyl transferase family 1" evidence="1">
    <location>
        <begin position="226"/>
        <end position="391"/>
    </location>
</feature>
<reference evidence="3 4" key="1">
    <citation type="journal article" date="2016" name="Nat. Commun.">
        <title>Thousands of microbial genomes shed light on interconnected biogeochemical processes in an aquifer system.</title>
        <authorList>
            <person name="Anantharaman K."/>
            <person name="Brown C.T."/>
            <person name="Hug L.A."/>
            <person name="Sharon I."/>
            <person name="Castelle C.J."/>
            <person name="Probst A.J."/>
            <person name="Thomas B.C."/>
            <person name="Singh A."/>
            <person name="Wilkins M.J."/>
            <person name="Karaoz U."/>
            <person name="Brodie E.L."/>
            <person name="Williams K.H."/>
            <person name="Hubbard S.S."/>
            <person name="Banfield J.F."/>
        </authorList>
    </citation>
    <scope>NUCLEOTIDE SEQUENCE [LARGE SCALE GENOMIC DNA]</scope>
</reference>
<gene>
    <name evidence="3" type="ORF">A3J64_01230</name>
</gene>
<dbReference type="SUPFAM" id="SSF53756">
    <property type="entry name" value="UDP-Glycosyltransferase/glycogen phosphorylase"/>
    <property type="match status" value="1"/>
</dbReference>
<dbReference type="Pfam" id="PF00534">
    <property type="entry name" value="Glycos_transf_1"/>
    <property type="match status" value="1"/>
</dbReference>
<evidence type="ECO:0000313" key="4">
    <source>
        <dbReference type="Proteomes" id="UP000177061"/>
    </source>
</evidence>
<dbReference type="Pfam" id="PF13439">
    <property type="entry name" value="Glyco_transf_4"/>
    <property type="match status" value="1"/>
</dbReference>
<dbReference type="AlphaFoldDB" id="A0A1G2FGE0"/>
<dbReference type="EMBL" id="MHNB01000015">
    <property type="protein sequence ID" value="OGZ37119.1"/>
    <property type="molecule type" value="Genomic_DNA"/>
</dbReference>
<accession>A0A1G2FGE0</accession>
<dbReference type="PANTHER" id="PTHR45947:SF3">
    <property type="entry name" value="SULFOQUINOVOSYL TRANSFERASE SQD2"/>
    <property type="match status" value="1"/>
</dbReference>
<evidence type="ECO:0000313" key="3">
    <source>
        <dbReference type="EMBL" id="OGZ37119.1"/>
    </source>
</evidence>
<dbReference type="Proteomes" id="UP000177061">
    <property type="component" value="Unassembled WGS sequence"/>
</dbReference>
<sequence length="439" mass="50473">MRILFLQDDFPPESLGGAGTVAFNLAQEFRKKGHQVYVICAVKDKDKAGQRIEEGLAVFRLYANYHERWRAYLGLYNPQIINQIKKLFSQIRPDIAHFHNVHYYLSYASLKIAKKYSRAVFLTAHDVMSFHYGKLIEFINPNNLSIPKTFNYRITPLKQIKRFKKRYNPLRNIIIRHYLKKANKIFPVSSALKEALKQNGIENTEVIYNGINADEWQIDDKLIDDFKKKYRLFNKKVIFMIGRLSDLKGGEKIIRAMEIVNQKIPEAVLMAAGDKQGYAQKMLSLAENKNIQLLLTGYLRRDELKAATRSSDLAVVPSICFDSFPTSNLEAMACQKPVIGTCFGGTPEIVLDNITGYIVNPFNIEKMAEKIIALLSDSQKAEQFGQAGYERVKRYFSLQEQAEKILKYYEQFLRGSLGSDPREGLTLKNPQEKYARPLN</sequence>
<feature type="domain" description="Glycosyltransferase subfamily 4-like N-terminal" evidence="2">
    <location>
        <begin position="16"/>
        <end position="214"/>
    </location>
</feature>
<dbReference type="PANTHER" id="PTHR45947">
    <property type="entry name" value="SULFOQUINOVOSYL TRANSFERASE SQD2"/>
    <property type="match status" value="1"/>
</dbReference>
<evidence type="ECO:0008006" key="5">
    <source>
        <dbReference type="Google" id="ProtNLM"/>
    </source>
</evidence>
<evidence type="ECO:0000259" key="1">
    <source>
        <dbReference type="Pfam" id="PF00534"/>
    </source>
</evidence>
<dbReference type="Gene3D" id="3.40.50.2000">
    <property type="entry name" value="Glycogen Phosphorylase B"/>
    <property type="match status" value="2"/>
</dbReference>
<dbReference type="CDD" id="cd03801">
    <property type="entry name" value="GT4_PimA-like"/>
    <property type="match status" value="1"/>
</dbReference>
<evidence type="ECO:0000259" key="2">
    <source>
        <dbReference type="Pfam" id="PF13439"/>
    </source>
</evidence>
<comment type="caution">
    <text evidence="3">The sequence shown here is derived from an EMBL/GenBank/DDBJ whole genome shotgun (WGS) entry which is preliminary data.</text>
</comment>
<name>A0A1G2FGE0_9BACT</name>
<protein>
    <recommendedName>
        <fullName evidence="5">Glycosyltransferase subfamily 4-like N-terminal domain-containing protein</fullName>
    </recommendedName>
</protein>
<proteinExistence type="predicted"/>
<dbReference type="InterPro" id="IPR028098">
    <property type="entry name" value="Glyco_trans_4-like_N"/>
</dbReference>
<dbReference type="InterPro" id="IPR001296">
    <property type="entry name" value="Glyco_trans_1"/>
</dbReference>
<dbReference type="InterPro" id="IPR050194">
    <property type="entry name" value="Glycosyltransferase_grp1"/>
</dbReference>
<dbReference type="GO" id="GO:0016757">
    <property type="term" value="F:glycosyltransferase activity"/>
    <property type="evidence" value="ECO:0007669"/>
    <property type="project" value="InterPro"/>
</dbReference>